<protein>
    <submittedName>
        <fullName evidence="1">Uncharacterized protein</fullName>
    </submittedName>
</protein>
<sequence length="123" mass="14852">MFGSEKQKISILLYYNGANGFTDTQQHYYYYYVDDIGNKNSNDDPLMVQDQHPLMVDYYYYSMMMMIMNHYVLFVHLIHLYPIVPLSVPYIKIAQKKIGKRLVRLMTPNLMMMMFKTIYIYNR</sequence>
<accession>A0ABQ8IXZ5</accession>
<keyword evidence="2" id="KW-1185">Reference proteome</keyword>
<reference evidence="1 2" key="1">
    <citation type="journal article" date="2018" name="J. Allergy Clin. Immunol.">
        <title>High-quality assembly of Dermatophagoides pteronyssinus genome and transcriptome reveals a wide range of novel allergens.</title>
        <authorList>
            <person name="Liu X.Y."/>
            <person name="Yang K.Y."/>
            <person name="Wang M.Q."/>
            <person name="Kwok J.S."/>
            <person name="Zeng X."/>
            <person name="Yang Z."/>
            <person name="Xiao X.J."/>
            <person name="Lau C.P."/>
            <person name="Li Y."/>
            <person name="Huang Z.M."/>
            <person name="Ba J.G."/>
            <person name="Yim A.K."/>
            <person name="Ouyang C.Y."/>
            <person name="Ngai S.M."/>
            <person name="Chan T.F."/>
            <person name="Leung E.L."/>
            <person name="Liu L."/>
            <person name="Liu Z.G."/>
            <person name="Tsui S.K."/>
        </authorList>
    </citation>
    <scope>NUCLEOTIDE SEQUENCE [LARGE SCALE GENOMIC DNA]</scope>
    <source>
        <strain evidence="1">Derp</strain>
    </source>
</reference>
<name>A0ABQ8IXZ5_DERPT</name>
<evidence type="ECO:0000313" key="1">
    <source>
        <dbReference type="EMBL" id="KAH9415184.1"/>
    </source>
</evidence>
<organism evidence="1 2">
    <name type="scientific">Dermatophagoides pteronyssinus</name>
    <name type="common">European house dust mite</name>
    <dbReference type="NCBI Taxonomy" id="6956"/>
    <lineage>
        <taxon>Eukaryota</taxon>
        <taxon>Metazoa</taxon>
        <taxon>Ecdysozoa</taxon>
        <taxon>Arthropoda</taxon>
        <taxon>Chelicerata</taxon>
        <taxon>Arachnida</taxon>
        <taxon>Acari</taxon>
        <taxon>Acariformes</taxon>
        <taxon>Sarcoptiformes</taxon>
        <taxon>Astigmata</taxon>
        <taxon>Psoroptidia</taxon>
        <taxon>Analgoidea</taxon>
        <taxon>Pyroglyphidae</taxon>
        <taxon>Dermatophagoidinae</taxon>
        <taxon>Dermatophagoides</taxon>
    </lineage>
</organism>
<reference evidence="1 2" key="2">
    <citation type="journal article" date="2022" name="Mol. Biol. Evol.">
        <title>Comparative Genomics Reveals Insights into the Divergent Evolution of Astigmatic Mites and Household Pest Adaptations.</title>
        <authorList>
            <person name="Xiong Q."/>
            <person name="Wan A.T."/>
            <person name="Liu X."/>
            <person name="Fung C.S."/>
            <person name="Xiao X."/>
            <person name="Malainual N."/>
            <person name="Hou J."/>
            <person name="Wang L."/>
            <person name="Wang M."/>
            <person name="Yang K.Y."/>
            <person name="Cui Y."/>
            <person name="Leung E.L."/>
            <person name="Nong W."/>
            <person name="Shin S.K."/>
            <person name="Au S.W."/>
            <person name="Jeong K.Y."/>
            <person name="Chew F.T."/>
            <person name="Hui J.H."/>
            <person name="Leung T.F."/>
            <person name="Tungtrongchitr A."/>
            <person name="Zhong N."/>
            <person name="Liu Z."/>
            <person name="Tsui S.K."/>
        </authorList>
    </citation>
    <scope>NUCLEOTIDE SEQUENCE [LARGE SCALE GENOMIC DNA]</scope>
    <source>
        <strain evidence="1">Derp</strain>
    </source>
</reference>
<dbReference type="Proteomes" id="UP000887458">
    <property type="component" value="Unassembled WGS sequence"/>
</dbReference>
<proteinExistence type="predicted"/>
<dbReference type="EMBL" id="NJHN03000099">
    <property type="protein sequence ID" value="KAH9415184.1"/>
    <property type="molecule type" value="Genomic_DNA"/>
</dbReference>
<evidence type="ECO:0000313" key="2">
    <source>
        <dbReference type="Proteomes" id="UP000887458"/>
    </source>
</evidence>
<gene>
    <name evidence="1" type="ORF">DERP_006275</name>
</gene>
<comment type="caution">
    <text evidence="1">The sequence shown here is derived from an EMBL/GenBank/DDBJ whole genome shotgun (WGS) entry which is preliminary data.</text>
</comment>